<evidence type="ECO:0000313" key="3">
    <source>
        <dbReference type="Proteomes" id="UP000198948"/>
    </source>
</evidence>
<protein>
    <submittedName>
        <fullName evidence="2">Predicted small secreted protein</fullName>
    </submittedName>
</protein>
<evidence type="ECO:0000313" key="2">
    <source>
        <dbReference type="EMBL" id="SER80908.1"/>
    </source>
</evidence>
<evidence type="ECO:0000259" key="1">
    <source>
        <dbReference type="Pfam" id="PF03413"/>
    </source>
</evidence>
<gene>
    <name evidence="2" type="ORF">SAMN04488559_106125</name>
</gene>
<dbReference type="OrthoDB" id="2989832at2"/>
<proteinExistence type="predicted"/>
<dbReference type="InterPro" id="IPR025711">
    <property type="entry name" value="PepSY"/>
</dbReference>
<dbReference type="Pfam" id="PF03413">
    <property type="entry name" value="PepSY"/>
    <property type="match status" value="1"/>
</dbReference>
<dbReference type="AlphaFoldDB" id="A0A1H9S7K9"/>
<dbReference type="EMBL" id="FOHA01000006">
    <property type="protein sequence ID" value="SER80908.1"/>
    <property type="molecule type" value="Genomic_DNA"/>
</dbReference>
<name>A0A1H9S7K9_9LACT</name>
<organism evidence="2 3">
    <name type="scientific">Isobaculum melis</name>
    <dbReference type="NCBI Taxonomy" id="142588"/>
    <lineage>
        <taxon>Bacteria</taxon>
        <taxon>Bacillati</taxon>
        <taxon>Bacillota</taxon>
        <taxon>Bacilli</taxon>
        <taxon>Lactobacillales</taxon>
        <taxon>Carnobacteriaceae</taxon>
        <taxon>Isobaculum</taxon>
    </lineage>
</organism>
<dbReference type="Proteomes" id="UP000198948">
    <property type="component" value="Unassembled WGS sequence"/>
</dbReference>
<sequence>MSQKNKNGLIFLGGLVIGAAASWGASWFIRNKKGIHGDDILIRVKNMFLKEGPIEGSWIELKKVPFNKYALHTDIYYGGITRKENDELVQYEFYADAYTGAVLDLYRL</sequence>
<feature type="domain" description="PepSY" evidence="1">
    <location>
        <begin position="45"/>
        <end position="104"/>
    </location>
</feature>
<keyword evidence="3" id="KW-1185">Reference proteome</keyword>
<reference evidence="2 3" key="1">
    <citation type="submission" date="2016-10" db="EMBL/GenBank/DDBJ databases">
        <authorList>
            <person name="de Groot N.N."/>
        </authorList>
    </citation>
    <scope>NUCLEOTIDE SEQUENCE [LARGE SCALE GENOMIC DNA]</scope>
    <source>
        <strain evidence="2 3">DSM 13760</strain>
    </source>
</reference>
<dbReference type="STRING" id="142588.SAMN04488559_106125"/>
<accession>A0A1H9S7K9</accession>
<dbReference type="RefSeq" id="WP_092651641.1">
    <property type="nucleotide sequence ID" value="NZ_FOHA01000006.1"/>
</dbReference>